<dbReference type="Proteomes" id="UP000199642">
    <property type="component" value="Unassembled WGS sequence"/>
</dbReference>
<reference evidence="2" key="1">
    <citation type="submission" date="2016-10" db="EMBL/GenBank/DDBJ databases">
        <authorList>
            <person name="Varghese N."/>
            <person name="Submissions S."/>
        </authorList>
    </citation>
    <scope>NUCLEOTIDE SEQUENCE [LARGE SCALE GENOMIC DNA]</scope>
    <source>
        <strain evidence="2">DSM 19315</strain>
    </source>
</reference>
<proteinExistence type="predicted"/>
<dbReference type="RefSeq" id="WP_092794055.1">
    <property type="nucleotide sequence ID" value="NZ_FOPC01000017.1"/>
</dbReference>
<evidence type="ECO:0000313" key="1">
    <source>
        <dbReference type="EMBL" id="SFH09758.1"/>
    </source>
</evidence>
<accession>A0A1I2X8C6</accession>
<dbReference type="STRING" id="435880.SAMN04487988_1179"/>
<sequence>MNHLLARTKGKKGKLYKVLSKQDIYSLPDDLDSTVVFDSDYKLEDDEWFAIANFSEEEYCLDFLKNKFVSAEYVQIPKSEFTKMEFLCAYQSGVFYFQKVTSSQIIRRKYFSISDDPVLKDQEPIVIINSMADAIYVKDNDTLYFKKLTSITTIFKGIYKLYKEATQEETEEFLQNDFINLSEDYSADSVKKANRKRIAMAMETLQKFSPKEKKSIFRYIREYCEDLDYDEKKGEFNISKEDELKKLLFGIEERYYTTRQGKEKRLANSVTKL</sequence>
<keyword evidence="2" id="KW-1185">Reference proteome</keyword>
<name>A0A1I2X8C6_9BACT</name>
<gene>
    <name evidence="1" type="ORF">SAMN04487988_1179</name>
</gene>
<protein>
    <recommendedName>
        <fullName evidence="3">ATP F0F1 synthase synthase</fullName>
    </recommendedName>
</protein>
<dbReference type="EMBL" id="FOPC01000017">
    <property type="protein sequence ID" value="SFH09758.1"/>
    <property type="molecule type" value="Genomic_DNA"/>
</dbReference>
<organism evidence="1 2">
    <name type="scientific">Algoriphagus hitonicola</name>
    <dbReference type="NCBI Taxonomy" id="435880"/>
    <lineage>
        <taxon>Bacteria</taxon>
        <taxon>Pseudomonadati</taxon>
        <taxon>Bacteroidota</taxon>
        <taxon>Cytophagia</taxon>
        <taxon>Cytophagales</taxon>
        <taxon>Cyclobacteriaceae</taxon>
        <taxon>Algoriphagus</taxon>
    </lineage>
</organism>
<dbReference type="OrthoDB" id="8617654at2"/>
<evidence type="ECO:0000313" key="2">
    <source>
        <dbReference type="Proteomes" id="UP000199642"/>
    </source>
</evidence>
<dbReference type="AlphaFoldDB" id="A0A1I2X8C6"/>
<evidence type="ECO:0008006" key="3">
    <source>
        <dbReference type="Google" id="ProtNLM"/>
    </source>
</evidence>